<evidence type="ECO:0000313" key="4">
    <source>
        <dbReference type="EMBL" id="BBH95393.1"/>
    </source>
</evidence>
<feature type="domain" description="Response regulatory" evidence="3">
    <location>
        <begin position="15"/>
        <end position="132"/>
    </location>
</feature>
<keyword evidence="1 2" id="KW-0597">Phosphoprotein</keyword>
<dbReference type="PANTHER" id="PTHR44591:SF23">
    <property type="entry name" value="CHEY SUBFAMILY"/>
    <property type="match status" value="1"/>
</dbReference>
<dbReference type="PROSITE" id="PS50110">
    <property type="entry name" value="RESPONSE_REGULATORY"/>
    <property type="match status" value="1"/>
</dbReference>
<sequence length="136" mass="15093">MTMDTGASSTRREATILIIENDPSDRLLLEKVLASRGYRCLSVSNGREALDLLERLERVDLILTDLLMPVLDGQRTAQLIRSRPGMEKVPIVAVTAYPPDEARGTGPSSGYAEYLLKPFKPRQLLDLVERLLGSRA</sequence>
<dbReference type="CDD" id="cd17546">
    <property type="entry name" value="REC_hyHK_CKI1_RcsC-like"/>
    <property type="match status" value="1"/>
</dbReference>
<evidence type="ECO:0000256" key="1">
    <source>
        <dbReference type="ARBA" id="ARBA00022553"/>
    </source>
</evidence>
<protein>
    <recommendedName>
        <fullName evidence="3">Response regulatory domain-containing protein</fullName>
    </recommendedName>
</protein>
<gene>
    <name evidence="4" type="ORF">KTA_35920</name>
</gene>
<name>A0A455T465_9CHLR</name>
<dbReference type="Pfam" id="PF00072">
    <property type="entry name" value="Response_reg"/>
    <property type="match status" value="1"/>
</dbReference>
<dbReference type="InterPro" id="IPR001789">
    <property type="entry name" value="Sig_transdc_resp-reg_receiver"/>
</dbReference>
<dbReference type="EMBL" id="AP019377">
    <property type="protein sequence ID" value="BBH95393.1"/>
    <property type="molecule type" value="Genomic_DNA"/>
</dbReference>
<dbReference type="SMART" id="SM00448">
    <property type="entry name" value="REC"/>
    <property type="match status" value="1"/>
</dbReference>
<dbReference type="Gene3D" id="3.40.50.2300">
    <property type="match status" value="1"/>
</dbReference>
<dbReference type="InterPro" id="IPR050595">
    <property type="entry name" value="Bact_response_regulator"/>
</dbReference>
<accession>A0A455T465</accession>
<evidence type="ECO:0000259" key="3">
    <source>
        <dbReference type="PROSITE" id="PS50110"/>
    </source>
</evidence>
<dbReference type="GO" id="GO:0000160">
    <property type="term" value="P:phosphorelay signal transduction system"/>
    <property type="evidence" value="ECO:0007669"/>
    <property type="project" value="InterPro"/>
</dbReference>
<evidence type="ECO:0000256" key="2">
    <source>
        <dbReference type="PROSITE-ProRule" id="PRU00169"/>
    </source>
</evidence>
<proteinExistence type="predicted"/>
<dbReference type="PANTHER" id="PTHR44591">
    <property type="entry name" value="STRESS RESPONSE REGULATOR PROTEIN 1"/>
    <property type="match status" value="1"/>
</dbReference>
<dbReference type="SUPFAM" id="SSF52172">
    <property type="entry name" value="CheY-like"/>
    <property type="match status" value="1"/>
</dbReference>
<reference evidence="4" key="1">
    <citation type="submission" date="2018-12" db="EMBL/GenBank/DDBJ databases">
        <title>Novel natural products biosynthetic potential of the class Ktedonobacteria.</title>
        <authorList>
            <person name="Zheng Y."/>
            <person name="Saitou A."/>
            <person name="Wang C.M."/>
            <person name="Toyoda A."/>
            <person name="Minakuchi Y."/>
            <person name="Sekiguchi Y."/>
            <person name="Ueda K."/>
            <person name="Takano H."/>
            <person name="Sakai Y."/>
            <person name="Yokota A."/>
            <person name="Yabe S."/>
        </authorList>
    </citation>
    <scope>NUCLEOTIDE SEQUENCE</scope>
    <source>
        <strain evidence="4">A3-2</strain>
    </source>
</reference>
<organism evidence="4">
    <name type="scientific">Thermogemmatispora argillosa</name>
    <dbReference type="NCBI Taxonomy" id="2045280"/>
    <lineage>
        <taxon>Bacteria</taxon>
        <taxon>Bacillati</taxon>
        <taxon>Chloroflexota</taxon>
        <taxon>Ktedonobacteria</taxon>
        <taxon>Thermogemmatisporales</taxon>
        <taxon>Thermogemmatisporaceae</taxon>
        <taxon>Thermogemmatispora</taxon>
    </lineage>
</organism>
<dbReference type="InterPro" id="IPR011006">
    <property type="entry name" value="CheY-like_superfamily"/>
</dbReference>
<dbReference type="AlphaFoldDB" id="A0A455T465"/>
<feature type="modified residue" description="4-aspartylphosphate" evidence="2">
    <location>
        <position position="65"/>
    </location>
</feature>